<evidence type="ECO:0000313" key="4">
    <source>
        <dbReference type="Proteomes" id="UP000054549"/>
    </source>
</evidence>
<dbReference type="Pfam" id="PF18765">
    <property type="entry name" value="Polbeta"/>
    <property type="match status" value="1"/>
</dbReference>
<dbReference type="Gene3D" id="3.30.460.10">
    <property type="entry name" value="Beta Polymerase, domain 2"/>
    <property type="match status" value="1"/>
</dbReference>
<dbReference type="InParanoid" id="A0A0C2XCZ4"/>
<dbReference type="AlphaFoldDB" id="A0A0C2XCZ4"/>
<accession>A0A0C2XCZ4</accession>
<dbReference type="Proteomes" id="UP000054549">
    <property type="component" value="Unassembled WGS sequence"/>
</dbReference>
<dbReference type="InterPro" id="IPR043519">
    <property type="entry name" value="NT_sf"/>
</dbReference>
<gene>
    <name evidence="3" type="ORF">M378DRAFT_160741</name>
</gene>
<protein>
    <recommendedName>
        <fullName evidence="2">Polymerase beta nucleotidyltransferase domain-containing protein</fullName>
    </recommendedName>
</protein>
<keyword evidence="4" id="KW-1185">Reference proteome</keyword>
<name>A0A0C2XCZ4_AMAMK</name>
<dbReference type="HOGENOM" id="CLU_121997_0_0_1"/>
<dbReference type="SUPFAM" id="SSF81301">
    <property type="entry name" value="Nucleotidyltransferase"/>
    <property type="match status" value="1"/>
</dbReference>
<evidence type="ECO:0000256" key="1">
    <source>
        <dbReference type="SAM" id="MobiDB-lite"/>
    </source>
</evidence>
<proteinExistence type="predicted"/>
<sequence>MSILTEPVQVGTSLPALSQSDILSTASSIIRTYPSITSAYLYGSYAKGTARPDSDINIVLFIPDLRVGWDSRQVVGGVLIDLESALNRVVNLSVCPPDDFVKWIKRSWIPIHPHCGKPRDLSSETMLSSSDEIKGEPSR</sequence>
<organism evidence="3 4">
    <name type="scientific">Amanita muscaria (strain Koide BX008)</name>
    <dbReference type="NCBI Taxonomy" id="946122"/>
    <lineage>
        <taxon>Eukaryota</taxon>
        <taxon>Fungi</taxon>
        <taxon>Dikarya</taxon>
        <taxon>Basidiomycota</taxon>
        <taxon>Agaricomycotina</taxon>
        <taxon>Agaricomycetes</taxon>
        <taxon>Agaricomycetidae</taxon>
        <taxon>Agaricales</taxon>
        <taxon>Pluteineae</taxon>
        <taxon>Amanitaceae</taxon>
        <taxon>Amanita</taxon>
    </lineage>
</organism>
<dbReference type="InterPro" id="IPR041633">
    <property type="entry name" value="Polbeta"/>
</dbReference>
<evidence type="ECO:0000313" key="3">
    <source>
        <dbReference type="EMBL" id="KIL66713.1"/>
    </source>
</evidence>
<evidence type="ECO:0000259" key="2">
    <source>
        <dbReference type="Pfam" id="PF18765"/>
    </source>
</evidence>
<reference evidence="3 4" key="1">
    <citation type="submission" date="2014-04" db="EMBL/GenBank/DDBJ databases">
        <title>Evolutionary Origins and Diversification of the Mycorrhizal Mutualists.</title>
        <authorList>
            <consortium name="DOE Joint Genome Institute"/>
            <consortium name="Mycorrhizal Genomics Consortium"/>
            <person name="Kohler A."/>
            <person name="Kuo A."/>
            <person name="Nagy L.G."/>
            <person name="Floudas D."/>
            <person name="Copeland A."/>
            <person name="Barry K.W."/>
            <person name="Cichocki N."/>
            <person name="Veneault-Fourrey C."/>
            <person name="LaButti K."/>
            <person name="Lindquist E.A."/>
            <person name="Lipzen A."/>
            <person name="Lundell T."/>
            <person name="Morin E."/>
            <person name="Murat C."/>
            <person name="Riley R."/>
            <person name="Ohm R."/>
            <person name="Sun H."/>
            <person name="Tunlid A."/>
            <person name="Henrissat B."/>
            <person name="Grigoriev I.V."/>
            <person name="Hibbett D.S."/>
            <person name="Martin F."/>
        </authorList>
    </citation>
    <scope>NUCLEOTIDE SEQUENCE [LARGE SCALE GENOMIC DNA]</scope>
    <source>
        <strain evidence="3 4">Koide BX008</strain>
    </source>
</reference>
<feature type="region of interest" description="Disordered" evidence="1">
    <location>
        <begin position="119"/>
        <end position="139"/>
    </location>
</feature>
<dbReference type="EMBL" id="KN818235">
    <property type="protein sequence ID" value="KIL66713.1"/>
    <property type="molecule type" value="Genomic_DNA"/>
</dbReference>
<feature type="domain" description="Polymerase beta nucleotidyltransferase" evidence="2">
    <location>
        <begin position="27"/>
        <end position="65"/>
    </location>
</feature>
<dbReference type="CDD" id="cd05403">
    <property type="entry name" value="NT_KNTase_like"/>
    <property type="match status" value="1"/>
</dbReference>